<feature type="domain" description="SAV-6107-like HEPN" evidence="2">
    <location>
        <begin position="102"/>
        <end position="200"/>
    </location>
</feature>
<gene>
    <name evidence="3" type="ORF">CHR55_14885</name>
</gene>
<accession>A0A2A5JAN0</accession>
<dbReference type="EMBL" id="NOVD01000008">
    <property type="protein sequence ID" value="PCK26654.1"/>
    <property type="molecule type" value="Genomic_DNA"/>
</dbReference>
<dbReference type="InterPro" id="IPR040891">
    <property type="entry name" value="HEPN_SAV_6107"/>
</dbReference>
<name>A0A2A5JAN0_RHOSG</name>
<dbReference type="Pfam" id="PF18726">
    <property type="entry name" value="HEPN_SAV_6107"/>
    <property type="match status" value="1"/>
</dbReference>
<sequence>MFDVGDPEMPEGKRASPAHLVLDPHGAGGAPMSERVKPERVKCQRTLPAELSSPSDAAISRLPMSARRSFGARDASDRTARVGKSGVAWGLLRKADALLEEAIGAGDPADRFRCAYLAALRGAGAVLAAAPAGAGSRRKRSGNAWVLMDAAAPAFGAWSKFFAGWSSTRAAVETGVSIVITDSDSDAFFAEVGRFLTAVEDFIGQDASEHLRAS</sequence>
<proteinExistence type="predicted"/>
<dbReference type="Proteomes" id="UP000230886">
    <property type="component" value="Unassembled WGS sequence"/>
</dbReference>
<dbReference type="AlphaFoldDB" id="A0A2A5JAN0"/>
<evidence type="ECO:0000313" key="4">
    <source>
        <dbReference type="Proteomes" id="UP000230886"/>
    </source>
</evidence>
<protein>
    <recommendedName>
        <fullName evidence="2">SAV-6107-like HEPN domain-containing protein</fullName>
    </recommendedName>
</protein>
<reference evidence="3 4" key="1">
    <citation type="submission" date="2017-07" db="EMBL/GenBank/DDBJ databases">
        <title>Draft sequence of Rhodococcus enclensis 23b-28.</title>
        <authorList>
            <person name="Besaury L."/>
            <person name="Sancelme M."/>
            <person name="Amato P."/>
            <person name="Lallement A."/>
            <person name="Delort A.-M."/>
        </authorList>
    </citation>
    <scope>NUCLEOTIDE SEQUENCE [LARGE SCALE GENOMIC DNA]</scope>
    <source>
        <strain evidence="3 4">23b-28</strain>
    </source>
</reference>
<organism evidence="3 4">
    <name type="scientific">Rhodococcus qingshengii</name>
    <dbReference type="NCBI Taxonomy" id="334542"/>
    <lineage>
        <taxon>Bacteria</taxon>
        <taxon>Bacillati</taxon>
        <taxon>Actinomycetota</taxon>
        <taxon>Actinomycetes</taxon>
        <taxon>Mycobacteriales</taxon>
        <taxon>Nocardiaceae</taxon>
        <taxon>Rhodococcus</taxon>
        <taxon>Rhodococcus erythropolis group</taxon>
    </lineage>
</organism>
<comment type="caution">
    <text evidence="3">The sequence shown here is derived from an EMBL/GenBank/DDBJ whole genome shotgun (WGS) entry which is preliminary data.</text>
</comment>
<evidence type="ECO:0000313" key="3">
    <source>
        <dbReference type="EMBL" id="PCK26654.1"/>
    </source>
</evidence>
<evidence type="ECO:0000256" key="1">
    <source>
        <dbReference type="SAM" id="MobiDB-lite"/>
    </source>
</evidence>
<evidence type="ECO:0000259" key="2">
    <source>
        <dbReference type="Pfam" id="PF18726"/>
    </source>
</evidence>
<feature type="region of interest" description="Disordered" evidence="1">
    <location>
        <begin position="1"/>
        <end position="38"/>
    </location>
</feature>